<dbReference type="InterPro" id="IPR000537">
    <property type="entry name" value="UbiA_prenyltransferase"/>
</dbReference>
<comment type="caution">
    <text evidence="6">The sequence shown here is derived from an EMBL/GenBank/DDBJ whole genome shotgun (WGS) entry which is preliminary data.</text>
</comment>
<evidence type="ECO:0000313" key="6">
    <source>
        <dbReference type="EMBL" id="RIV38061.1"/>
    </source>
</evidence>
<sequence>MIRAADLAELVRAPAALSVPGDVVAGAAAAGALGPRTPALAGASVLLYWAGMAANDWADRELDAVERPERPIPSGRVGPGLAVGLAAGLTAAGVGLAAAAGGRRAAAVALPLAAAVWGYDLAAKNTAAGPVVMAACRGLDVLLGAANGRPVRALPAALTVAAHTWTVTELSRREVSGADRALPTRTLAGTALVAASAALPPRTPRRSAGTAGGGARTRREAVGPVTRPGAGRRVAATVAAALPAVLSAWYAARYGGAQARVLARPDAGRVRSAVGAGITGLPALQGALTARAGAGLLGLAVAAAAPLGRRLARKVSPT</sequence>
<keyword evidence="7" id="KW-1185">Reference proteome</keyword>
<reference evidence="6 7" key="1">
    <citation type="submission" date="2018-08" db="EMBL/GenBank/DDBJ databases">
        <title>Jishengella sp. nov., isolated from a root of Azadirachta indica A. Juss. var. siamensis Valenton.</title>
        <authorList>
            <person name="Kuncharoen N."/>
            <person name="Tanasupawat S."/>
            <person name="Kudo T."/>
            <person name="Ohkuma M."/>
        </authorList>
    </citation>
    <scope>NUCLEOTIDE SEQUENCE [LARGE SCALE GENOMIC DNA]</scope>
    <source>
        <strain evidence="6 7">AZ1-13</strain>
    </source>
</reference>
<evidence type="ECO:0000256" key="4">
    <source>
        <dbReference type="ARBA" id="ARBA00023136"/>
    </source>
</evidence>
<keyword evidence="6" id="KW-0808">Transferase</keyword>
<dbReference type="Pfam" id="PF01040">
    <property type="entry name" value="UbiA"/>
    <property type="match status" value="1"/>
</dbReference>
<dbReference type="GO" id="GO:0016765">
    <property type="term" value="F:transferase activity, transferring alkyl or aryl (other than methyl) groups"/>
    <property type="evidence" value="ECO:0007669"/>
    <property type="project" value="InterPro"/>
</dbReference>
<keyword evidence="2" id="KW-0812">Transmembrane</keyword>
<dbReference type="PANTHER" id="PTHR42723:SF1">
    <property type="entry name" value="CHLOROPHYLL SYNTHASE, CHLOROPLASTIC"/>
    <property type="match status" value="1"/>
</dbReference>
<evidence type="ECO:0000256" key="1">
    <source>
        <dbReference type="ARBA" id="ARBA00004141"/>
    </source>
</evidence>
<keyword evidence="3" id="KW-1133">Transmembrane helix</keyword>
<dbReference type="InterPro" id="IPR044878">
    <property type="entry name" value="UbiA_sf"/>
</dbReference>
<dbReference type="RefSeq" id="WP_119576307.1">
    <property type="nucleotide sequence ID" value="NZ_QXEC01000011.1"/>
</dbReference>
<evidence type="ECO:0000256" key="2">
    <source>
        <dbReference type="ARBA" id="ARBA00022692"/>
    </source>
</evidence>
<evidence type="ECO:0000256" key="3">
    <source>
        <dbReference type="ARBA" id="ARBA00022989"/>
    </source>
</evidence>
<protein>
    <submittedName>
        <fullName evidence="6">4-hydroxybenzoate polyprenyltransferase</fullName>
    </submittedName>
</protein>
<proteinExistence type="predicted"/>
<keyword evidence="4" id="KW-0472">Membrane</keyword>
<dbReference type="AlphaFoldDB" id="A0A418MUY0"/>
<evidence type="ECO:0000256" key="5">
    <source>
        <dbReference type="SAM" id="MobiDB-lite"/>
    </source>
</evidence>
<dbReference type="GO" id="GO:0016020">
    <property type="term" value="C:membrane"/>
    <property type="evidence" value="ECO:0007669"/>
    <property type="project" value="UniProtKB-SubCell"/>
</dbReference>
<comment type="subcellular location">
    <subcellularLocation>
        <location evidence="1">Membrane</location>
        <topology evidence="1">Multi-pass membrane protein</topology>
    </subcellularLocation>
</comment>
<organism evidence="6 7">
    <name type="scientific">Micromonospora radicis</name>
    <dbReference type="NCBI Taxonomy" id="1894971"/>
    <lineage>
        <taxon>Bacteria</taxon>
        <taxon>Bacillati</taxon>
        <taxon>Actinomycetota</taxon>
        <taxon>Actinomycetes</taxon>
        <taxon>Micromonosporales</taxon>
        <taxon>Micromonosporaceae</taxon>
        <taxon>Micromonospora</taxon>
    </lineage>
</organism>
<feature type="region of interest" description="Disordered" evidence="5">
    <location>
        <begin position="199"/>
        <end position="228"/>
    </location>
</feature>
<evidence type="ECO:0000313" key="7">
    <source>
        <dbReference type="Proteomes" id="UP000283832"/>
    </source>
</evidence>
<dbReference type="PANTHER" id="PTHR42723">
    <property type="entry name" value="CHLOROPHYLL SYNTHASE"/>
    <property type="match status" value="1"/>
</dbReference>
<dbReference type="Gene3D" id="1.10.357.140">
    <property type="entry name" value="UbiA prenyltransferase"/>
    <property type="match status" value="1"/>
</dbReference>
<dbReference type="InterPro" id="IPR050475">
    <property type="entry name" value="Prenyltransferase_related"/>
</dbReference>
<dbReference type="OrthoDB" id="2908954at2"/>
<gene>
    <name evidence="6" type="ORF">D2L64_14085</name>
</gene>
<dbReference type="EMBL" id="QXEC01000011">
    <property type="protein sequence ID" value="RIV38061.1"/>
    <property type="molecule type" value="Genomic_DNA"/>
</dbReference>
<dbReference type="NCBIfam" id="NF045897">
    <property type="entry name" value="SCO3242_trans"/>
    <property type="match status" value="1"/>
</dbReference>
<dbReference type="Proteomes" id="UP000283832">
    <property type="component" value="Unassembled WGS sequence"/>
</dbReference>
<accession>A0A418MUY0</accession>
<name>A0A418MUY0_9ACTN</name>